<evidence type="ECO:0000313" key="1">
    <source>
        <dbReference type="EMBL" id="DAF52155.1"/>
    </source>
</evidence>
<sequence>MRTYIIDGCNEMFLTLQEAKKHIWLAYTPKECIKELTDTCIVGWKGGEVHSLTAIRVNKNGKVSYGRTVKY</sequence>
<reference evidence="1" key="1">
    <citation type="journal article" date="2021" name="Proc. Natl. Acad. Sci. U.S.A.">
        <title>A Catalog of Tens of Thousands of Viruses from Human Metagenomes Reveals Hidden Associations with Chronic Diseases.</title>
        <authorList>
            <person name="Tisza M.J."/>
            <person name="Buck C.B."/>
        </authorList>
    </citation>
    <scope>NUCLEOTIDE SEQUENCE</scope>
    <source>
        <strain evidence="1">CtPoO4</strain>
    </source>
</reference>
<name>A0A8S5SMX1_9CAUD</name>
<proteinExistence type="predicted"/>
<accession>A0A8S5SMX1</accession>
<protein>
    <submittedName>
        <fullName evidence="1">Uncharacterized protein</fullName>
    </submittedName>
</protein>
<organism evidence="1">
    <name type="scientific">Myoviridae sp. ctPoO4</name>
    <dbReference type="NCBI Taxonomy" id="2827685"/>
    <lineage>
        <taxon>Viruses</taxon>
        <taxon>Duplodnaviria</taxon>
        <taxon>Heunggongvirae</taxon>
        <taxon>Uroviricota</taxon>
        <taxon>Caudoviricetes</taxon>
    </lineage>
</organism>
<dbReference type="EMBL" id="BK032629">
    <property type="protein sequence ID" value="DAF52155.1"/>
    <property type="molecule type" value="Genomic_DNA"/>
</dbReference>